<organism evidence="6 7">
    <name type="scientific">Maritimibacter alkaliphilus HTCC2654</name>
    <dbReference type="NCBI Taxonomy" id="314271"/>
    <lineage>
        <taxon>Bacteria</taxon>
        <taxon>Pseudomonadati</taxon>
        <taxon>Pseudomonadota</taxon>
        <taxon>Alphaproteobacteria</taxon>
        <taxon>Rhodobacterales</taxon>
        <taxon>Roseobacteraceae</taxon>
        <taxon>Maritimibacter</taxon>
    </lineage>
</organism>
<keyword evidence="4" id="KW-0804">Transcription</keyword>
<dbReference type="GO" id="GO:0003700">
    <property type="term" value="F:DNA-binding transcription factor activity"/>
    <property type="evidence" value="ECO:0007669"/>
    <property type="project" value="InterPro"/>
</dbReference>
<dbReference type="PANTHER" id="PTHR30537">
    <property type="entry name" value="HTH-TYPE TRANSCRIPTIONAL REGULATOR"/>
    <property type="match status" value="1"/>
</dbReference>
<dbReference type="InterPro" id="IPR000847">
    <property type="entry name" value="LysR_HTH_N"/>
</dbReference>
<dbReference type="Pfam" id="PF00126">
    <property type="entry name" value="HTH_1"/>
    <property type="match status" value="1"/>
</dbReference>
<dbReference type="InterPro" id="IPR005119">
    <property type="entry name" value="LysR_subst-bd"/>
</dbReference>
<evidence type="ECO:0000256" key="2">
    <source>
        <dbReference type="ARBA" id="ARBA00023015"/>
    </source>
</evidence>
<evidence type="ECO:0000256" key="4">
    <source>
        <dbReference type="ARBA" id="ARBA00023163"/>
    </source>
</evidence>
<dbReference type="OrthoDB" id="5526340at2"/>
<dbReference type="RefSeq" id="WP_008331019.1">
    <property type="nucleotide sequence ID" value="NZ_CH902578.1"/>
</dbReference>
<dbReference type="PROSITE" id="PS50931">
    <property type="entry name" value="HTH_LYSR"/>
    <property type="match status" value="1"/>
</dbReference>
<dbReference type="PANTHER" id="PTHR30537:SF26">
    <property type="entry name" value="GLYCINE CLEAVAGE SYSTEM TRANSCRIPTIONAL ACTIVATOR"/>
    <property type="match status" value="1"/>
</dbReference>
<dbReference type="Proteomes" id="UP000002931">
    <property type="component" value="Unassembled WGS sequence"/>
</dbReference>
<accession>A3VEM0</accession>
<dbReference type="InterPro" id="IPR036390">
    <property type="entry name" value="WH_DNA-bd_sf"/>
</dbReference>
<dbReference type="eggNOG" id="COG0583">
    <property type="taxonomic scope" value="Bacteria"/>
</dbReference>
<dbReference type="GO" id="GO:0006351">
    <property type="term" value="P:DNA-templated transcription"/>
    <property type="evidence" value="ECO:0007669"/>
    <property type="project" value="TreeGrafter"/>
</dbReference>
<keyword evidence="3" id="KW-0238">DNA-binding</keyword>
<gene>
    <name evidence="6" type="ORF">RB2654_09819</name>
</gene>
<comment type="similarity">
    <text evidence="1">Belongs to the LysR transcriptional regulatory family.</text>
</comment>
<dbReference type="HOGENOM" id="CLU_039613_37_1_5"/>
<protein>
    <submittedName>
        <fullName evidence="6">Transcriptional regulator, LysR family protein</fullName>
    </submittedName>
</protein>
<evidence type="ECO:0000313" key="6">
    <source>
        <dbReference type="EMBL" id="EAQ13358.1"/>
    </source>
</evidence>
<dbReference type="GO" id="GO:0043565">
    <property type="term" value="F:sequence-specific DNA binding"/>
    <property type="evidence" value="ECO:0007669"/>
    <property type="project" value="TreeGrafter"/>
</dbReference>
<dbReference type="EMBL" id="AAMT01000005">
    <property type="protein sequence ID" value="EAQ13358.1"/>
    <property type="molecule type" value="Genomic_DNA"/>
</dbReference>
<dbReference type="SUPFAM" id="SSF46785">
    <property type="entry name" value="Winged helix' DNA-binding domain"/>
    <property type="match status" value="1"/>
</dbReference>
<name>A3VEM0_9RHOB</name>
<dbReference type="AlphaFoldDB" id="A3VEM0"/>
<keyword evidence="7" id="KW-1185">Reference proteome</keyword>
<feature type="domain" description="HTH lysR-type" evidence="5">
    <location>
        <begin position="8"/>
        <end position="65"/>
    </location>
</feature>
<dbReference type="STRING" id="314271.RB2654_09819"/>
<sequence length="295" mass="32134">MRNRRFLPSISVLAAFDAVIATGSVTAAARELDLTQSTVSRLIRTLEEQLGRDLFVRHKKRLVPTPAALDLAGDVGRALDLIQRASMKVVANPEGGSLSVATLPTLNAQWLGPRLKSFLDTNPGINLSLTTRLRRFSFETEPVDAVIYFGDDDWPGAHHLRLFGEHYTACAAPNLIAGADVTAPADLARLPLLQLETRPLAWADWFAAHDAPPPRADGMLFDHFSMMTQAAIAGLGVAILPAYLAATERSEGRLEPLFTPAVPGRGSYWLAWPEPRDAYPPLVAFRDWLSGQPAP</sequence>
<proteinExistence type="inferred from homology"/>
<dbReference type="InterPro" id="IPR058163">
    <property type="entry name" value="LysR-type_TF_proteobact-type"/>
</dbReference>
<evidence type="ECO:0000313" key="7">
    <source>
        <dbReference type="Proteomes" id="UP000002931"/>
    </source>
</evidence>
<dbReference type="Pfam" id="PF03466">
    <property type="entry name" value="LysR_substrate"/>
    <property type="match status" value="1"/>
</dbReference>
<evidence type="ECO:0000259" key="5">
    <source>
        <dbReference type="PROSITE" id="PS50931"/>
    </source>
</evidence>
<dbReference type="SUPFAM" id="SSF53850">
    <property type="entry name" value="Periplasmic binding protein-like II"/>
    <property type="match status" value="1"/>
</dbReference>
<dbReference type="Gene3D" id="1.10.10.10">
    <property type="entry name" value="Winged helix-like DNA-binding domain superfamily/Winged helix DNA-binding domain"/>
    <property type="match status" value="1"/>
</dbReference>
<dbReference type="PRINTS" id="PR00039">
    <property type="entry name" value="HTHLYSR"/>
</dbReference>
<dbReference type="Gene3D" id="3.40.190.10">
    <property type="entry name" value="Periplasmic binding protein-like II"/>
    <property type="match status" value="2"/>
</dbReference>
<reference evidence="6 7" key="1">
    <citation type="journal article" date="2010" name="J. Bacteriol.">
        <title>Genome sequences of Pelagibaca bermudensis HTCC2601T and Maritimibacter alkaliphilus HTCC2654T, the type strains of two marine Roseobacter genera.</title>
        <authorList>
            <person name="Thrash J.C."/>
            <person name="Cho J.C."/>
            <person name="Ferriera S."/>
            <person name="Johnson J."/>
            <person name="Vergin K.L."/>
            <person name="Giovannoni S.J."/>
        </authorList>
    </citation>
    <scope>NUCLEOTIDE SEQUENCE [LARGE SCALE GENOMIC DNA]</scope>
    <source>
        <strain evidence="6 7">HTCC2654</strain>
    </source>
</reference>
<comment type="caution">
    <text evidence="6">The sequence shown here is derived from an EMBL/GenBank/DDBJ whole genome shotgun (WGS) entry which is preliminary data.</text>
</comment>
<dbReference type="InterPro" id="IPR036388">
    <property type="entry name" value="WH-like_DNA-bd_sf"/>
</dbReference>
<evidence type="ECO:0000256" key="3">
    <source>
        <dbReference type="ARBA" id="ARBA00023125"/>
    </source>
</evidence>
<evidence type="ECO:0000256" key="1">
    <source>
        <dbReference type="ARBA" id="ARBA00009437"/>
    </source>
</evidence>
<keyword evidence="2" id="KW-0805">Transcription regulation</keyword>